<accession>A0AAV6UBK7</accession>
<reference evidence="1 2" key="1">
    <citation type="journal article" date="2022" name="Nat. Ecol. Evol.">
        <title>A masculinizing supergene underlies an exaggerated male reproductive morph in a spider.</title>
        <authorList>
            <person name="Hendrickx F."/>
            <person name="De Corte Z."/>
            <person name="Sonet G."/>
            <person name="Van Belleghem S.M."/>
            <person name="Kostlbacher S."/>
            <person name="Vangestel C."/>
        </authorList>
    </citation>
    <scope>NUCLEOTIDE SEQUENCE [LARGE SCALE GENOMIC DNA]</scope>
    <source>
        <strain evidence="1">W744_W776</strain>
    </source>
</reference>
<dbReference type="Proteomes" id="UP000827092">
    <property type="component" value="Unassembled WGS sequence"/>
</dbReference>
<organism evidence="1 2">
    <name type="scientific">Oedothorax gibbosus</name>
    <dbReference type="NCBI Taxonomy" id="931172"/>
    <lineage>
        <taxon>Eukaryota</taxon>
        <taxon>Metazoa</taxon>
        <taxon>Ecdysozoa</taxon>
        <taxon>Arthropoda</taxon>
        <taxon>Chelicerata</taxon>
        <taxon>Arachnida</taxon>
        <taxon>Araneae</taxon>
        <taxon>Araneomorphae</taxon>
        <taxon>Entelegynae</taxon>
        <taxon>Araneoidea</taxon>
        <taxon>Linyphiidae</taxon>
        <taxon>Erigoninae</taxon>
        <taxon>Oedothorax</taxon>
    </lineage>
</organism>
<keyword evidence="2" id="KW-1185">Reference proteome</keyword>
<name>A0AAV6UBK7_9ARAC</name>
<dbReference type="EMBL" id="JAFNEN010000559">
    <property type="protein sequence ID" value="KAG8180631.1"/>
    <property type="molecule type" value="Genomic_DNA"/>
</dbReference>
<comment type="caution">
    <text evidence="1">The sequence shown here is derived from an EMBL/GenBank/DDBJ whole genome shotgun (WGS) entry which is preliminary data.</text>
</comment>
<protein>
    <submittedName>
        <fullName evidence="1">Uncharacterized protein</fullName>
    </submittedName>
</protein>
<evidence type="ECO:0000313" key="1">
    <source>
        <dbReference type="EMBL" id="KAG8180631.1"/>
    </source>
</evidence>
<dbReference type="AlphaFoldDB" id="A0AAV6UBK7"/>
<gene>
    <name evidence="1" type="ORF">JTE90_018249</name>
</gene>
<proteinExistence type="predicted"/>
<sequence length="87" mass="9658">MKSFILADVDFPFQSLLPMYRMKVAVGGHCESQESDSEIGDHALGRDLPDPLVVQSEDGHAGEMATFHPGVIPDRWFGLMVEDLQIE</sequence>
<evidence type="ECO:0000313" key="2">
    <source>
        <dbReference type="Proteomes" id="UP000827092"/>
    </source>
</evidence>